<sequence length="100" mass="10796">MVFAVRIDPALREQVEGLRGITEQSVNEVGVEALTAWVDNKLADEEVRDKAMAGIEEEERRLQERRSAIQKVLGATASTSGEAPGTGPSRSGRRGKSSDS</sequence>
<feature type="region of interest" description="Disordered" evidence="1">
    <location>
        <begin position="71"/>
        <end position="100"/>
    </location>
</feature>
<dbReference type="Proteomes" id="UP000245051">
    <property type="component" value="Chromosome"/>
</dbReference>
<protein>
    <recommendedName>
        <fullName evidence="4">CopG family transcriptional regulator</fullName>
    </recommendedName>
</protein>
<keyword evidence="3" id="KW-1185">Reference proteome</keyword>
<evidence type="ECO:0008006" key="4">
    <source>
        <dbReference type="Google" id="ProtNLM"/>
    </source>
</evidence>
<dbReference type="EMBL" id="CP029254">
    <property type="protein sequence ID" value="AWK10752.1"/>
    <property type="molecule type" value="Genomic_DNA"/>
</dbReference>
<evidence type="ECO:0000256" key="1">
    <source>
        <dbReference type="SAM" id="MobiDB-lite"/>
    </source>
</evidence>
<gene>
    <name evidence="2" type="ORF">DDQ41_19685</name>
</gene>
<feature type="compositionally biased region" description="Basic residues" evidence="1">
    <location>
        <begin position="91"/>
        <end position="100"/>
    </location>
</feature>
<evidence type="ECO:0000313" key="3">
    <source>
        <dbReference type="Proteomes" id="UP000245051"/>
    </source>
</evidence>
<evidence type="ECO:0000313" key="2">
    <source>
        <dbReference type="EMBL" id="AWK10752.1"/>
    </source>
</evidence>
<name>A0ABN5KKQ8_9ACTN</name>
<reference evidence="2 3" key="1">
    <citation type="submission" date="2018-05" db="EMBL/GenBank/DDBJ databases">
        <title>Complete genome sequence of the Type Strain of Streptomyces spongiicola HNM0071, the producer of staurosporine.</title>
        <authorList>
            <person name="Zhou S."/>
            <person name="Huang X."/>
        </authorList>
    </citation>
    <scope>NUCLEOTIDE SEQUENCE [LARGE SCALE GENOMIC DNA]</scope>
    <source>
        <strain evidence="2 3">HNM0071</strain>
    </source>
</reference>
<accession>A0ABN5KKQ8</accession>
<organism evidence="2 3">
    <name type="scientific">Streptomyces spongiicola</name>
    <dbReference type="NCBI Taxonomy" id="1690221"/>
    <lineage>
        <taxon>Bacteria</taxon>
        <taxon>Bacillati</taxon>
        <taxon>Actinomycetota</taxon>
        <taxon>Actinomycetes</taxon>
        <taxon>Kitasatosporales</taxon>
        <taxon>Streptomycetaceae</taxon>
        <taxon>Streptomyces</taxon>
    </lineage>
</organism>
<proteinExistence type="predicted"/>